<dbReference type="InterPro" id="IPR011991">
    <property type="entry name" value="ArsR-like_HTH"/>
</dbReference>
<dbReference type="CDD" id="cd00090">
    <property type="entry name" value="HTH_ARSR"/>
    <property type="match status" value="1"/>
</dbReference>
<reference evidence="5 6" key="1">
    <citation type="journal article" date="2017" name="Int. J. Syst. Evol. Microbiol.">
        <title>Bacillus mangrovi sp. nov., isolated from a sediment sample from a mangrove forest.</title>
        <authorList>
            <person name="Gupta V."/>
            <person name="Singh P.K."/>
            <person name="Korpole S."/>
            <person name="Tanuku N.R.S."/>
            <person name="Pinnaka A.K."/>
        </authorList>
    </citation>
    <scope>NUCLEOTIDE SEQUENCE [LARGE SCALE GENOMIC DNA]</scope>
    <source>
        <strain evidence="5 6">KCTC 33872</strain>
    </source>
</reference>
<dbReference type="InterPro" id="IPR001845">
    <property type="entry name" value="HTH_ArsR_DNA-bd_dom"/>
</dbReference>
<dbReference type="AlphaFoldDB" id="A0A7X2S2D1"/>
<comment type="caution">
    <text evidence="5">The sequence shown here is derived from an EMBL/GenBank/DDBJ whole genome shotgun (WGS) entry which is preliminary data.</text>
</comment>
<dbReference type="PANTHER" id="PTHR33154:SF18">
    <property type="entry name" value="ARSENICAL RESISTANCE OPERON REPRESSOR"/>
    <property type="match status" value="1"/>
</dbReference>
<keyword evidence="6" id="KW-1185">Reference proteome</keyword>
<dbReference type="SUPFAM" id="SSF46785">
    <property type="entry name" value="Winged helix' DNA-binding domain"/>
    <property type="match status" value="1"/>
</dbReference>
<dbReference type="Gene3D" id="1.10.10.10">
    <property type="entry name" value="Winged helix-like DNA-binding domain superfamily/Winged helix DNA-binding domain"/>
    <property type="match status" value="1"/>
</dbReference>
<accession>A0A7X2S2D1</accession>
<dbReference type="PANTHER" id="PTHR33154">
    <property type="entry name" value="TRANSCRIPTIONAL REGULATOR, ARSR FAMILY"/>
    <property type="match status" value="1"/>
</dbReference>
<dbReference type="InterPro" id="IPR051081">
    <property type="entry name" value="HTH_MetalResp_TranReg"/>
</dbReference>
<feature type="domain" description="HTH arsR-type" evidence="4">
    <location>
        <begin position="257"/>
        <end position="347"/>
    </location>
</feature>
<protein>
    <submittedName>
        <fullName evidence="5">Helix-turn-helix domain-containing protein</fullName>
    </submittedName>
</protein>
<dbReference type="SMART" id="SM00418">
    <property type="entry name" value="HTH_ARSR"/>
    <property type="match status" value="1"/>
</dbReference>
<evidence type="ECO:0000313" key="6">
    <source>
        <dbReference type="Proteomes" id="UP000434639"/>
    </source>
</evidence>
<keyword evidence="1" id="KW-0805">Transcription regulation</keyword>
<dbReference type="OrthoDB" id="2646147at2"/>
<sequence length="347" mass="39206">MEYILETGKKRGTYTAQIRQSLLWEAALGIAAVTNSRLIGTLEKKDWKHLKKGMPERLLKELDTIEKNNTWKALLQLLHEKNAETLDEFTAYLTELPDEELLYVSLPYLGEELQNKRRAAAAGEKAAMDELIAKSGWNPFYPDYIRHICTEDPEVLKSHLAAVMAGWHQAVIEPEQESLSAILKRDASAKQSMCTKMEPEPFIEWATGGIRYQPEPGVHTVLLIPHLTYRPWNIEADLEGTKVFYYPAANDSIHPEDPYMPSASLVQKHKALGDEVRLKLVKMLAAKDWTLQDMAEELGIGKTTLHHHLKTLKAARIAGNTGSNYYLNRGALDVLPEELKHFLDGGL</sequence>
<dbReference type="GO" id="GO:0003677">
    <property type="term" value="F:DNA binding"/>
    <property type="evidence" value="ECO:0007669"/>
    <property type="project" value="UniProtKB-KW"/>
</dbReference>
<dbReference type="RefSeq" id="WP_155110799.1">
    <property type="nucleotide sequence ID" value="NZ_WMIB01000001.1"/>
</dbReference>
<evidence type="ECO:0000256" key="1">
    <source>
        <dbReference type="ARBA" id="ARBA00023015"/>
    </source>
</evidence>
<dbReference type="Proteomes" id="UP000434639">
    <property type="component" value="Unassembled WGS sequence"/>
</dbReference>
<evidence type="ECO:0000259" key="4">
    <source>
        <dbReference type="PROSITE" id="PS50987"/>
    </source>
</evidence>
<gene>
    <name evidence="5" type="ORF">GKZ89_02595</name>
</gene>
<organism evidence="5 6">
    <name type="scientific">Metabacillus mangrovi</name>
    <dbReference type="NCBI Taxonomy" id="1491830"/>
    <lineage>
        <taxon>Bacteria</taxon>
        <taxon>Bacillati</taxon>
        <taxon>Bacillota</taxon>
        <taxon>Bacilli</taxon>
        <taxon>Bacillales</taxon>
        <taxon>Bacillaceae</taxon>
        <taxon>Metabacillus</taxon>
    </lineage>
</organism>
<dbReference type="Pfam" id="PF01022">
    <property type="entry name" value="HTH_5"/>
    <property type="match status" value="1"/>
</dbReference>
<evidence type="ECO:0000256" key="3">
    <source>
        <dbReference type="ARBA" id="ARBA00023163"/>
    </source>
</evidence>
<name>A0A7X2S2D1_9BACI</name>
<proteinExistence type="predicted"/>
<dbReference type="PROSITE" id="PS50987">
    <property type="entry name" value="HTH_ARSR_2"/>
    <property type="match status" value="1"/>
</dbReference>
<dbReference type="GO" id="GO:0003700">
    <property type="term" value="F:DNA-binding transcription factor activity"/>
    <property type="evidence" value="ECO:0007669"/>
    <property type="project" value="InterPro"/>
</dbReference>
<evidence type="ECO:0000256" key="2">
    <source>
        <dbReference type="ARBA" id="ARBA00023125"/>
    </source>
</evidence>
<keyword evidence="2" id="KW-0238">DNA-binding</keyword>
<evidence type="ECO:0000313" key="5">
    <source>
        <dbReference type="EMBL" id="MTH52280.1"/>
    </source>
</evidence>
<dbReference type="InterPro" id="IPR036388">
    <property type="entry name" value="WH-like_DNA-bd_sf"/>
</dbReference>
<keyword evidence="3" id="KW-0804">Transcription</keyword>
<dbReference type="InterPro" id="IPR036390">
    <property type="entry name" value="WH_DNA-bd_sf"/>
</dbReference>
<dbReference type="EMBL" id="WMIB01000001">
    <property type="protein sequence ID" value="MTH52280.1"/>
    <property type="molecule type" value="Genomic_DNA"/>
</dbReference>